<evidence type="ECO:0000256" key="4">
    <source>
        <dbReference type="ARBA" id="ARBA00022692"/>
    </source>
</evidence>
<sequence length="410" mass="46855">MKFPGFLRVAVVPHAGLFDIKVTEQNKITIVGGAEKAFLEMLSEVLNFKYEVKIPNDKEWGNLKNGTWTGAIGMVHYNKADIAIGKISITEERKTVVDYSYPYDIEDLTFATKIPGFLPKTTAFITPFDIYTWCSILVLSFLFLVTLKFCQGTKCSFQRYVLKVFGYLLVQPLDIPTTTVKIRWLILTWLITARFIPLFYSVALLAFLTIPQQELSVKDIEELSEAIDKETFKCKTFKGASYTNTLTHNRQEMVRIIANHIKENNYLIEPNKEEAINAMKDGRTAMIASRHFLTSQLHNIFVSDDLFFTLTRAVVLKKGFCCKKTLDTLISRISAAGLYKKILEDDLFHLKVSNELLEASVNGDYFKSLELEDLSSAFILLISGYCLSTIVWILEVLPMCVRIILHRYYC</sequence>
<evidence type="ECO:0000313" key="15">
    <source>
        <dbReference type="Proteomes" id="UP000887116"/>
    </source>
</evidence>
<dbReference type="InterPro" id="IPR019594">
    <property type="entry name" value="Glu/Gly-bd"/>
</dbReference>
<comment type="subcellular location">
    <subcellularLocation>
        <location evidence="1">Cell membrane</location>
        <topology evidence="1">Multi-pass membrane protein</topology>
    </subcellularLocation>
</comment>
<evidence type="ECO:0000256" key="10">
    <source>
        <dbReference type="ARBA" id="ARBA00023286"/>
    </source>
</evidence>
<feature type="transmembrane region" description="Helical" evidence="12">
    <location>
        <begin position="130"/>
        <end position="150"/>
    </location>
</feature>
<evidence type="ECO:0000256" key="5">
    <source>
        <dbReference type="ARBA" id="ARBA00022989"/>
    </source>
</evidence>
<dbReference type="SUPFAM" id="SSF53850">
    <property type="entry name" value="Periplasmic binding protein-like II"/>
    <property type="match status" value="1"/>
</dbReference>
<evidence type="ECO:0000256" key="3">
    <source>
        <dbReference type="ARBA" id="ARBA00022475"/>
    </source>
</evidence>
<dbReference type="Gene3D" id="1.10.287.70">
    <property type="match status" value="1"/>
</dbReference>
<feature type="transmembrane region" description="Helical" evidence="12">
    <location>
        <begin position="184"/>
        <end position="208"/>
    </location>
</feature>
<dbReference type="InterPro" id="IPR052192">
    <property type="entry name" value="Insect_Ionotropic_Sensory_Rcpt"/>
</dbReference>
<name>A0A8X6KZ77_TRICU</name>
<keyword evidence="2" id="KW-0813">Transport</keyword>
<evidence type="ECO:0000256" key="11">
    <source>
        <dbReference type="ARBA" id="ARBA00023303"/>
    </source>
</evidence>
<keyword evidence="5 12" id="KW-1133">Transmembrane helix</keyword>
<dbReference type="GO" id="GO:0005886">
    <property type="term" value="C:plasma membrane"/>
    <property type="evidence" value="ECO:0007669"/>
    <property type="project" value="UniProtKB-SubCell"/>
</dbReference>
<dbReference type="PANTHER" id="PTHR42643:SF24">
    <property type="entry name" value="IONOTROPIC RECEPTOR 60A"/>
    <property type="match status" value="1"/>
</dbReference>
<keyword evidence="9" id="KW-0325">Glycoprotein</keyword>
<keyword evidence="8" id="KW-0675">Receptor</keyword>
<keyword evidence="11" id="KW-0407">Ion channel</keyword>
<evidence type="ECO:0000256" key="8">
    <source>
        <dbReference type="ARBA" id="ARBA00023170"/>
    </source>
</evidence>
<evidence type="ECO:0000313" key="14">
    <source>
        <dbReference type="EMBL" id="GFQ91925.1"/>
    </source>
</evidence>
<keyword evidence="3" id="KW-1003">Cell membrane</keyword>
<keyword evidence="4 12" id="KW-0812">Transmembrane</keyword>
<evidence type="ECO:0000256" key="6">
    <source>
        <dbReference type="ARBA" id="ARBA00023065"/>
    </source>
</evidence>
<evidence type="ECO:0000256" key="9">
    <source>
        <dbReference type="ARBA" id="ARBA00023180"/>
    </source>
</evidence>
<organism evidence="14 15">
    <name type="scientific">Trichonephila clavata</name>
    <name type="common">Joro spider</name>
    <name type="synonym">Nephila clavata</name>
    <dbReference type="NCBI Taxonomy" id="2740835"/>
    <lineage>
        <taxon>Eukaryota</taxon>
        <taxon>Metazoa</taxon>
        <taxon>Ecdysozoa</taxon>
        <taxon>Arthropoda</taxon>
        <taxon>Chelicerata</taxon>
        <taxon>Arachnida</taxon>
        <taxon>Araneae</taxon>
        <taxon>Araneomorphae</taxon>
        <taxon>Entelegynae</taxon>
        <taxon>Araneoidea</taxon>
        <taxon>Nephilidae</taxon>
        <taxon>Trichonephila</taxon>
    </lineage>
</organism>
<evidence type="ECO:0000256" key="12">
    <source>
        <dbReference type="SAM" id="Phobius"/>
    </source>
</evidence>
<dbReference type="Pfam" id="PF10613">
    <property type="entry name" value="Lig_chan-Glu_bd"/>
    <property type="match status" value="1"/>
</dbReference>
<evidence type="ECO:0000256" key="7">
    <source>
        <dbReference type="ARBA" id="ARBA00023136"/>
    </source>
</evidence>
<evidence type="ECO:0000256" key="2">
    <source>
        <dbReference type="ARBA" id="ARBA00022448"/>
    </source>
</evidence>
<dbReference type="OrthoDB" id="6411156at2759"/>
<protein>
    <recommendedName>
        <fullName evidence="13">Ionotropic glutamate receptor L-glutamate and glycine-binding domain-containing protein</fullName>
    </recommendedName>
</protein>
<reference evidence="14" key="1">
    <citation type="submission" date="2020-07" db="EMBL/GenBank/DDBJ databases">
        <title>Multicomponent nature underlies the extraordinary mechanical properties of spider dragline silk.</title>
        <authorList>
            <person name="Kono N."/>
            <person name="Nakamura H."/>
            <person name="Mori M."/>
            <person name="Yoshida Y."/>
            <person name="Ohtoshi R."/>
            <person name="Malay A.D."/>
            <person name="Moran D.A.P."/>
            <person name="Tomita M."/>
            <person name="Numata K."/>
            <person name="Arakawa K."/>
        </authorList>
    </citation>
    <scope>NUCLEOTIDE SEQUENCE</scope>
</reference>
<dbReference type="Proteomes" id="UP000887116">
    <property type="component" value="Unassembled WGS sequence"/>
</dbReference>
<feature type="transmembrane region" description="Helical" evidence="12">
    <location>
        <begin position="377"/>
        <end position="397"/>
    </location>
</feature>
<proteinExistence type="predicted"/>
<dbReference type="AlphaFoldDB" id="A0A8X6KZ77"/>
<evidence type="ECO:0000259" key="13">
    <source>
        <dbReference type="SMART" id="SM00918"/>
    </source>
</evidence>
<keyword evidence="7 12" id="KW-0472">Membrane</keyword>
<dbReference type="Gene3D" id="3.40.190.10">
    <property type="entry name" value="Periplasmic binding protein-like II"/>
    <property type="match status" value="1"/>
</dbReference>
<keyword evidence="15" id="KW-1185">Reference proteome</keyword>
<keyword evidence="6" id="KW-0406">Ion transport</keyword>
<dbReference type="PANTHER" id="PTHR42643">
    <property type="entry name" value="IONOTROPIC RECEPTOR 20A-RELATED"/>
    <property type="match status" value="1"/>
</dbReference>
<accession>A0A8X6KZ77</accession>
<evidence type="ECO:0000256" key="1">
    <source>
        <dbReference type="ARBA" id="ARBA00004651"/>
    </source>
</evidence>
<keyword evidence="10" id="KW-1071">Ligand-gated ion channel</keyword>
<comment type="caution">
    <text evidence="14">The sequence shown here is derived from an EMBL/GenBank/DDBJ whole genome shotgun (WGS) entry which is preliminary data.</text>
</comment>
<feature type="domain" description="Ionotropic glutamate receptor L-glutamate and glycine-binding" evidence="13">
    <location>
        <begin position="17"/>
        <end position="77"/>
    </location>
</feature>
<dbReference type="SMART" id="SM00918">
    <property type="entry name" value="Lig_chan-Glu_bd"/>
    <property type="match status" value="1"/>
</dbReference>
<gene>
    <name evidence="14" type="primary">AVEN_227112_1</name>
    <name evidence="14" type="ORF">TNCT_511971</name>
</gene>
<dbReference type="EMBL" id="BMAO01004040">
    <property type="protein sequence ID" value="GFQ91925.1"/>
    <property type="molecule type" value="Genomic_DNA"/>
</dbReference>
<dbReference type="GO" id="GO:0015276">
    <property type="term" value="F:ligand-gated monoatomic ion channel activity"/>
    <property type="evidence" value="ECO:0007669"/>
    <property type="project" value="InterPro"/>
</dbReference>